<proteinExistence type="inferred from homology"/>
<evidence type="ECO:0000256" key="1">
    <source>
        <dbReference type="ARBA" id="ARBA00004613"/>
    </source>
</evidence>
<reference evidence="7 8" key="1">
    <citation type="journal article" date="2014" name="Science">
        <title>Plant genetics. Early allopolyploid evolution in the post-Neolithic Brassica napus oilseed genome.</title>
        <authorList>
            <person name="Chalhoub B."/>
            <person name="Denoeud F."/>
            <person name="Liu S."/>
            <person name="Parkin I.A."/>
            <person name="Tang H."/>
            <person name="Wang X."/>
            <person name="Chiquet J."/>
            <person name="Belcram H."/>
            <person name="Tong C."/>
            <person name="Samans B."/>
            <person name="Correa M."/>
            <person name="Da Silva C."/>
            <person name="Just J."/>
            <person name="Falentin C."/>
            <person name="Koh C.S."/>
            <person name="Le Clainche I."/>
            <person name="Bernard M."/>
            <person name="Bento P."/>
            <person name="Noel B."/>
            <person name="Labadie K."/>
            <person name="Alberti A."/>
            <person name="Charles M."/>
            <person name="Arnaud D."/>
            <person name="Guo H."/>
            <person name="Daviaud C."/>
            <person name="Alamery S."/>
            <person name="Jabbari K."/>
            <person name="Zhao M."/>
            <person name="Edger P.P."/>
            <person name="Chelaifa H."/>
            <person name="Tack D."/>
            <person name="Lassalle G."/>
            <person name="Mestiri I."/>
            <person name="Schnel N."/>
            <person name="Le Paslier M.C."/>
            <person name="Fan G."/>
            <person name="Renault V."/>
            <person name="Bayer P.E."/>
            <person name="Golicz A.A."/>
            <person name="Manoli S."/>
            <person name="Lee T.H."/>
            <person name="Thi V.H."/>
            <person name="Chalabi S."/>
            <person name="Hu Q."/>
            <person name="Fan C."/>
            <person name="Tollenaere R."/>
            <person name="Lu Y."/>
            <person name="Battail C."/>
            <person name="Shen J."/>
            <person name="Sidebottom C.H."/>
            <person name="Wang X."/>
            <person name="Canaguier A."/>
            <person name="Chauveau A."/>
            <person name="Berard A."/>
            <person name="Deniot G."/>
            <person name="Guan M."/>
            <person name="Liu Z."/>
            <person name="Sun F."/>
            <person name="Lim Y.P."/>
            <person name="Lyons E."/>
            <person name="Town C.D."/>
            <person name="Bancroft I."/>
            <person name="Wang X."/>
            <person name="Meng J."/>
            <person name="Ma J."/>
            <person name="Pires J.C."/>
            <person name="King G.J."/>
            <person name="Brunel D."/>
            <person name="Delourme R."/>
            <person name="Renard M."/>
            <person name="Aury J.M."/>
            <person name="Adams K.L."/>
            <person name="Batley J."/>
            <person name="Snowdon R.J."/>
            <person name="Tost J."/>
            <person name="Edwards D."/>
            <person name="Zhou Y."/>
            <person name="Hua W."/>
            <person name="Sharpe A.G."/>
            <person name="Paterson A.H."/>
            <person name="Guan C."/>
            <person name="Wincker P."/>
        </authorList>
    </citation>
    <scope>NUCLEOTIDE SEQUENCE [LARGE SCALE GENOMIC DNA]</scope>
    <source>
        <strain evidence="8">cv. Darmor-bzh</strain>
    </source>
</reference>
<evidence type="ECO:0000256" key="5">
    <source>
        <dbReference type="ARBA" id="ARBA00022729"/>
    </source>
</evidence>
<dbReference type="PANTHER" id="PTHR31232">
    <property type="match status" value="1"/>
</dbReference>
<evidence type="ECO:0000256" key="6">
    <source>
        <dbReference type="RuleBase" id="RU367044"/>
    </source>
</evidence>
<evidence type="ECO:0000256" key="4">
    <source>
        <dbReference type="ARBA" id="ARBA00022525"/>
    </source>
</evidence>
<sequence length="153" mass="17398">MSSLTNSHLIFVLFSFLLILKTSSFGNHSSVDGFLPFAPKHVVITNRINTGVTLILHCRSKDKDFGIRAVAFLQSFDFKFHVNFLKTTRYTCTFNWPGHRATFAIFRVDRDDSPRSKIGVCRECIWVIYEPGPCRLKRDGGPGGSLTCFEWDS</sequence>
<evidence type="ECO:0000256" key="2">
    <source>
        <dbReference type="ARBA" id="ARBA00005581"/>
    </source>
</evidence>
<evidence type="ECO:0000256" key="3">
    <source>
        <dbReference type="ARBA" id="ARBA00022471"/>
    </source>
</evidence>
<comment type="similarity">
    <text evidence="2 6">Belongs to the plant self-incompatibility (S1) protein family.</text>
</comment>
<comment type="subcellular location">
    <subcellularLocation>
        <location evidence="1 6">Secreted</location>
    </subcellularLocation>
</comment>
<gene>
    <name evidence="7" type="primary">BnaC01g40500D</name>
    <name evidence="7" type="ORF">GSBRNA2T00044475001</name>
</gene>
<dbReference type="Gramene" id="CDY29958">
    <property type="protein sequence ID" value="CDY29958"/>
    <property type="gene ID" value="GSBRNA2T00044475001"/>
</dbReference>
<dbReference type="AlphaFoldDB" id="A0A078GZC3"/>
<dbReference type="PANTHER" id="PTHR31232:SF102">
    <property type="entry name" value="S-PROTEIN HOMOLOG"/>
    <property type="match status" value="1"/>
</dbReference>
<keyword evidence="5 6" id="KW-0732">Signal</keyword>
<dbReference type="GO" id="GO:0005576">
    <property type="term" value="C:extracellular region"/>
    <property type="evidence" value="ECO:0007669"/>
    <property type="project" value="UniProtKB-SubCell"/>
</dbReference>
<dbReference type="OMA" id="PWAINEY"/>
<keyword evidence="4 6" id="KW-0964">Secreted</keyword>
<accession>A0A078GZC3</accession>
<keyword evidence="8" id="KW-1185">Reference proteome</keyword>
<dbReference type="EMBL" id="LK032247">
    <property type="protein sequence ID" value="CDY29958.1"/>
    <property type="molecule type" value="Genomic_DNA"/>
</dbReference>
<name>A0A078GZC3_BRANA</name>
<dbReference type="Pfam" id="PF05938">
    <property type="entry name" value="Self-incomp_S1"/>
    <property type="match status" value="1"/>
</dbReference>
<keyword evidence="3 6" id="KW-0713">Self-incompatibility</keyword>
<feature type="signal peptide" evidence="6">
    <location>
        <begin position="1"/>
        <end position="24"/>
    </location>
</feature>
<protein>
    <recommendedName>
        <fullName evidence="6">S-protein homolog</fullName>
    </recommendedName>
</protein>
<dbReference type="Proteomes" id="UP000028999">
    <property type="component" value="Unassembled WGS sequence"/>
</dbReference>
<evidence type="ECO:0000313" key="8">
    <source>
        <dbReference type="Proteomes" id="UP000028999"/>
    </source>
</evidence>
<evidence type="ECO:0000313" key="7">
    <source>
        <dbReference type="EMBL" id="CDY29958.1"/>
    </source>
</evidence>
<dbReference type="SMR" id="A0A078GZC3"/>
<dbReference type="PaxDb" id="3708-A0A078GZC3"/>
<feature type="chain" id="PRO_5025091387" description="S-protein homolog" evidence="6">
    <location>
        <begin position="25"/>
        <end position="153"/>
    </location>
</feature>
<dbReference type="InterPro" id="IPR010264">
    <property type="entry name" value="Self-incomp_S1"/>
</dbReference>
<dbReference type="GO" id="GO:0060320">
    <property type="term" value="P:rejection of self pollen"/>
    <property type="evidence" value="ECO:0007669"/>
    <property type="project" value="UniProtKB-KW"/>
</dbReference>
<organism evidence="7 8">
    <name type="scientific">Brassica napus</name>
    <name type="common">Rape</name>
    <dbReference type="NCBI Taxonomy" id="3708"/>
    <lineage>
        <taxon>Eukaryota</taxon>
        <taxon>Viridiplantae</taxon>
        <taxon>Streptophyta</taxon>
        <taxon>Embryophyta</taxon>
        <taxon>Tracheophyta</taxon>
        <taxon>Spermatophyta</taxon>
        <taxon>Magnoliopsida</taxon>
        <taxon>eudicotyledons</taxon>
        <taxon>Gunneridae</taxon>
        <taxon>Pentapetalae</taxon>
        <taxon>rosids</taxon>
        <taxon>malvids</taxon>
        <taxon>Brassicales</taxon>
        <taxon>Brassicaceae</taxon>
        <taxon>Brassiceae</taxon>
        <taxon>Brassica</taxon>
    </lineage>
</organism>